<keyword evidence="3 5" id="KW-0378">Hydrolase</keyword>
<evidence type="ECO:0000256" key="6">
    <source>
        <dbReference type="RuleBase" id="RU003355"/>
    </source>
</evidence>
<evidence type="ECO:0000256" key="5">
    <source>
        <dbReference type="PROSITE-ProRule" id="PRU01240"/>
    </source>
</evidence>
<dbReference type="Pfam" id="PF01483">
    <property type="entry name" value="P_proprotein"/>
    <property type="match status" value="1"/>
</dbReference>
<evidence type="ECO:0000256" key="4">
    <source>
        <dbReference type="ARBA" id="ARBA00022825"/>
    </source>
</evidence>
<dbReference type="PANTHER" id="PTHR43806">
    <property type="entry name" value="PEPTIDASE S8"/>
    <property type="match status" value="1"/>
</dbReference>
<dbReference type="Proteomes" id="UP001595975">
    <property type="component" value="Unassembled WGS sequence"/>
</dbReference>
<accession>A0ABW0X605</accession>
<evidence type="ECO:0000256" key="8">
    <source>
        <dbReference type="SAM" id="SignalP"/>
    </source>
</evidence>
<gene>
    <name evidence="10" type="ORF">ACFP3U_15645</name>
</gene>
<sequence>MQLRARLHRHSAATAAAVLLAALVTPALAAAPASAAEGTVIGTDRPGAIEGAYLVTLADGGTSTEVTSKAQQLADRHGGSLGPVYTAALNGFAVRLSPAEARRLAAEPGVRRVEADGMAHIADTQPNPPSWGLDRIDQTALPLDRAYSYATTASNITAYVLDTGVRFSHQDFGGRAVSGYDFVDNDANAADCHGHGTHVAGTVGGTTYGVAKGVKLVSVRVLDCNGSAPWSTIIKGVDWVTANAAKPAVANMSIGGDTTQTVNDAVARSIASGITYAVAAGNNNRDACTSTPASTGAAITVGAIDSSDARANYSNFGTCLDLFAPGSNITSASNNGDNWNATMNGTSMASPHVAGAAALLLSANPTWTPQQIRDQLVADATANKVTNPGPNSPNRLLKSGGGTTTPPTGKKFENTTDYAVGDNTTVDSPVAVTGLTGNAPAALTVAVDIRHTFRGDLQIQLIAPDGSAYPLKDYNTNDSADDVQATYTVNASSETANGTWKLRVTDNAAKDTGYINSWSLQF</sequence>
<dbReference type="PROSITE" id="PS51892">
    <property type="entry name" value="SUBTILASE"/>
    <property type="match status" value="1"/>
</dbReference>
<dbReference type="PROSITE" id="PS00138">
    <property type="entry name" value="SUBTILASE_SER"/>
    <property type="match status" value="1"/>
</dbReference>
<dbReference type="InterPro" id="IPR022398">
    <property type="entry name" value="Peptidase_S8_His-AS"/>
</dbReference>
<dbReference type="InterPro" id="IPR023828">
    <property type="entry name" value="Peptidase_S8_Ser-AS"/>
</dbReference>
<dbReference type="InterPro" id="IPR034193">
    <property type="entry name" value="PCSK9_ProteinaseK-like"/>
</dbReference>
<reference evidence="11" key="1">
    <citation type="journal article" date="2019" name="Int. J. Syst. Evol. Microbiol.">
        <title>The Global Catalogue of Microorganisms (GCM) 10K type strain sequencing project: providing services to taxonomists for standard genome sequencing and annotation.</title>
        <authorList>
            <consortium name="The Broad Institute Genomics Platform"/>
            <consortium name="The Broad Institute Genome Sequencing Center for Infectious Disease"/>
            <person name="Wu L."/>
            <person name="Ma J."/>
        </authorList>
    </citation>
    <scope>NUCLEOTIDE SEQUENCE [LARGE SCALE GENOMIC DNA]</scope>
    <source>
        <strain evidence="11">CGMCC 4.1437</strain>
    </source>
</reference>
<keyword evidence="2 5" id="KW-0645">Protease</keyword>
<dbReference type="Pfam" id="PF00082">
    <property type="entry name" value="Peptidase_S8"/>
    <property type="match status" value="1"/>
</dbReference>
<dbReference type="EMBL" id="JBHSOF010000017">
    <property type="protein sequence ID" value="MFC5664414.1"/>
    <property type="molecule type" value="Genomic_DNA"/>
</dbReference>
<comment type="caution">
    <text evidence="10">The sequence shown here is derived from an EMBL/GenBank/DDBJ whole genome shotgun (WGS) entry which is preliminary data.</text>
</comment>
<dbReference type="InterPro" id="IPR037045">
    <property type="entry name" value="S8pro/Inhibitor_I9_sf"/>
</dbReference>
<proteinExistence type="inferred from homology"/>
<evidence type="ECO:0000313" key="11">
    <source>
        <dbReference type="Proteomes" id="UP001595975"/>
    </source>
</evidence>
<evidence type="ECO:0000313" key="10">
    <source>
        <dbReference type="EMBL" id="MFC5664414.1"/>
    </source>
</evidence>
<feature type="active site" description="Charge relay system" evidence="5">
    <location>
        <position position="347"/>
    </location>
</feature>
<dbReference type="Pfam" id="PF05922">
    <property type="entry name" value="Inhibitor_I9"/>
    <property type="match status" value="1"/>
</dbReference>
<dbReference type="InterPro" id="IPR015500">
    <property type="entry name" value="Peptidase_S8_subtilisin-rel"/>
</dbReference>
<evidence type="ECO:0000256" key="3">
    <source>
        <dbReference type="ARBA" id="ARBA00022801"/>
    </source>
</evidence>
<keyword evidence="11" id="KW-1185">Reference proteome</keyword>
<dbReference type="Gene3D" id="3.30.70.80">
    <property type="entry name" value="Peptidase S8 propeptide/proteinase inhibitor I9"/>
    <property type="match status" value="1"/>
</dbReference>
<dbReference type="Gene3D" id="3.40.50.200">
    <property type="entry name" value="Peptidase S8/S53 domain"/>
    <property type="match status" value="1"/>
</dbReference>
<dbReference type="InterPro" id="IPR002884">
    <property type="entry name" value="P_dom"/>
</dbReference>
<evidence type="ECO:0000256" key="7">
    <source>
        <dbReference type="SAM" id="MobiDB-lite"/>
    </source>
</evidence>
<feature type="active site" description="Charge relay system" evidence="5">
    <location>
        <position position="162"/>
    </location>
</feature>
<feature type="domain" description="P/Homo B" evidence="9">
    <location>
        <begin position="404"/>
        <end position="522"/>
    </location>
</feature>
<dbReference type="SUPFAM" id="SSF49785">
    <property type="entry name" value="Galactose-binding domain-like"/>
    <property type="match status" value="1"/>
</dbReference>
<feature type="region of interest" description="Disordered" evidence="7">
    <location>
        <begin position="384"/>
        <end position="416"/>
    </location>
</feature>
<feature type="active site" description="Charge relay system" evidence="5">
    <location>
        <position position="195"/>
    </location>
</feature>
<feature type="compositionally biased region" description="Polar residues" evidence="7">
    <location>
        <begin position="384"/>
        <end position="394"/>
    </location>
</feature>
<evidence type="ECO:0000256" key="2">
    <source>
        <dbReference type="ARBA" id="ARBA00022670"/>
    </source>
</evidence>
<name>A0ABW0X605_9ACTN</name>
<comment type="similarity">
    <text evidence="1 5 6">Belongs to the peptidase S8 family.</text>
</comment>
<dbReference type="RefSeq" id="WP_380226113.1">
    <property type="nucleotide sequence ID" value="NZ_JBHSOF010000017.1"/>
</dbReference>
<dbReference type="InterPro" id="IPR008979">
    <property type="entry name" value="Galactose-bd-like_sf"/>
</dbReference>
<evidence type="ECO:0000256" key="1">
    <source>
        <dbReference type="ARBA" id="ARBA00011073"/>
    </source>
</evidence>
<dbReference type="InterPro" id="IPR036852">
    <property type="entry name" value="Peptidase_S8/S53_dom_sf"/>
</dbReference>
<dbReference type="PRINTS" id="PR00723">
    <property type="entry name" value="SUBTILISIN"/>
</dbReference>
<dbReference type="PROSITE" id="PS00136">
    <property type="entry name" value="SUBTILASE_ASP"/>
    <property type="match status" value="1"/>
</dbReference>
<dbReference type="Gene3D" id="2.60.120.260">
    <property type="entry name" value="Galactose-binding domain-like"/>
    <property type="match status" value="1"/>
</dbReference>
<organism evidence="10 11">
    <name type="scientific">Kitasatospora misakiensis</name>
    <dbReference type="NCBI Taxonomy" id="67330"/>
    <lineage>
        <taxon>Bacteria</taxon>
        <taxon>Bacillati</taxon>
        <taxon>Actinomycetota</taxon>
        <taxon>Actinomycetes</taxon>
        <taxon>Kitasatosporales</taxon>
        <taxon>Streptomycetaceae</taxon>
        <taxon>Kitasatospora</taxon>
    </lineage>
</organism>
<dbReference type="CDD" id="cd04077">
    <property type="entry name" value="Peptidases_S8_PCSK9_ProteinaseK_like"/>
    <property type="match status" value="1"/>
</dbReference>
<evidence type="ECO:0000259" key="9">
    <source>
        <dbReference type="PROSITE" id="PS51829"/>
    </source>
</evidence>
<dbReference type="InterPro" id="IPR050131">
    <property type="entry name" value="Peptidase_S8_subtilisin-like"/>
</dbReference>
<dbReference type="InterPro" id="IPR000209">
    <property type="entry name" value="Peptidase_S8/S53_dom"/>
</dbReference>
<dbReference type="PROSITE" id="PS51829">
    <property type="entry name" value="P_HOMO_B"/>
    <property type="match status" value="1"/>
</dbReference>
<feature type="signal peptide" evidence="8">
    <location>
        <begin position="1"/>
        <end position="29"/>
    </location>
</feature>
<dbReference type="InterPro" id="IPR023827">
    <property type="entry name" value="Peptidase_S8_Asp-AS"/>
</dbReference>
<feature type="chain" id="PRO_5047107594" evidence="8">
    <location>
        <begin position="30"/>
        <end position="522"/>
    </location>
</feature>
<dbReference type="SUPFAM" id="SSF54897">
    <property type="entry name" value="Protease propeptides/inhibitors"/>
    <property type="match status" value="1"/>
</dbReference>
<protein>
    <submittedName>
        <fullName evidence="10">S8 family peptidase</fullName>
    </submittedName>
</protein>
<dbReference type="SUPFAM" id="SSF52743">
    <property type="entry name" value="Subtilisin-like"/>
    <property type="match status" value="1"/>
</dbReference>
<dbReference type="PANTHER" id="PTHR43806:SF11">
    <property type="entry name" value="CEREVISIN-RELATED"/>
    <property type="match status" value="1"/>
</dbReference>
<dbReference type="PROSITE" id="PS00137">
    <property type="entry name" value="SUBTILASE_HIS"/>
    <property type="match status" value="1"/>
</dbReference>
<dbReference type="InterPro" id="IPR010259">
    <property type="entry name" value="S8pro/Inhibitor_I9"/>
</dbReference>
<keyword evidence="8" id="KW-0732">Signal</keyword>
<keyword evidence="4 5" id="KW-0720">Serine protease</keyword>